<evidence type="ECO:0000313" key="3">
    <source>
        <dbReference type="Proteomes" id="UP000499080"/>
    </source>
</evidence>
<name>A0A4Y2NI95_ARAVE</name>
<feature type="region of interest" description="Disordered" evidence="1">
    <location>
        <begin position="20"/>
        <end position="43"/>
    </location>
</feature>
<feature type="region of interest" description="Disordered" evidence="1">
    <location>
        <begin position="60"/>
        <end position="97"/>
    </location>
</feature>
<dbReference type="AlphaFoldDB" id="A0A4Y2NI95"/>
<dbReference type="Proteomes" id="UP000499080">
    <property type="component" value="Unassembled WGS sequence"/>
</dbReference>
<reference evidence="2 3" key="1">
    <citation type="journal article" date="2019" name="Sci. Rep.">
        <title>Orb-weaving spider Araneus ventricosus genome elucidates the spidroin gene catalogue.</title>
        <authorList>
            <person name="Kono N."/>
            <person name="Nakamura H."/>
            <person name="Ohtoshi R."/>
            <person name="Moran D.A.P."/>
            <person name="Shinohara A."/>
            <person name="Yoshida Y."/>
            <person name="Fujiwara M."/>
            <person name="Mori M."/>
            <person name="Tomita M."/>
            <person name="Arakawa K."/>
        </authorList>
    </citation>
    <scope>NUCLEOTIDE SEQUENCE [LARGE SCALE GENOMIC DNA]</scope>
</reference>
<keyword evidence="3" id="KW-1185">Reference proteome</keyword>
<organism evidence="2 3">
    <name type="scientific">Araneus ventricosus</name>
    <name type="common">Orbweaver spider</name>
    <name type="synonym">Epeira ventricosa</name>
    <dbReference type="NCBI Taxonomy" id="182803"/>
    <lineage>
        <taxon>Eukaryota</taxon>
        <taxon>Metazoa</taxon>
        <taxon>Ecdysozoa</taxon>
        <taxon>Arthropoda</taxon>
        <taxon>Chelicerata</taxon>
        <taxon>Arachnida</taxon>
        <taxon>Araneae</taxon>
        <taxon>Araneomorphae</taxon>
        <taxon>Entelegynae</taxon>
        <taxon>Araneoidea</taxon>
        <taxon>Araneidae</taxon>
        <taxon>Araneus</taxon>
    </lineage>
</organism>
<evidence type="ECO:0000313" key="2">
    <source>
        <dbReference type="EMBL" id="GBN39225.1"/>
    </source>
</evidence>
<comment type="caution">
    <text evidence="2">The sequence shown here is derived from an EMBL/GenBank/DDBJ whole genome shotgun (WGS) entry which is preliminary data.</text>
</comment>
<sequence>MTVATTAFGTKVGVLVAITGHSPSPPKGGTSFDRSGGTAGKLSPQSNILLFLEEFSKEKPAEDKYDASHLDGKVAEYSDHEADSEIGVDDNPVRDSN</sequence>
<proteinExistence type="predicted"/>
<evidence type="ECO:0000256" key="1">
    <source>
        <dbReference type="SAM" id="MobiDB-lite"/>
    </source>
</evidence>
<feature type="compositionally biased region" description="Basic and acidic residues" evidence="1">
    <location>
        <begin position="60"/>
        <end position="83"/>
    </location>
</feature>
<protein>
    <submittedName>
        <fullName evidence="2">Uncharacterized protein</fullName>
    </submittedName>
</protein>
<accession>A0A4Y2NI95</accession>
<dbReference type="EMBL" id="BGPR01009309">
    <property type="protein sequence ID" value="GBN39225.1"/>
    <property type="molecule type" value="Genomic_DNA"/>
</dbReference>
<gene>
    <name evidence="2" type="ORF">AVEN_1274_1</name>
</gene>